<dbReference type="HOGENOM" id="CLU_1390651_0_0_1"/>
<protein>
    <submittedName>
        <fullName evidence="1">Uncharacterized protein</fullName>
    </submittedName>
</protein>
<name>A0A0D0E8S3_9AGAM</name>
<dbReference type="Proteomes" id="UP000054538">
    <property type="component" value="Unassembled WGS sequence"/>
</dbReference>
<gene>
    <name evidence="1" type="ORF">PAXRUDRAFT_33126</name>
</gene>
<evidence type="ECO:0000313" key="1">
    <source>
        <dbReference type="EMBL" id="KIK95180.1"/>
    </source>
</evidence>
<organism evidence="1 2">
    <name type="scientific">Paxillus rubicundulus Ve08.2h10</name>
    <dbReference type="NCBI Taxonomy" id="930991"/>
    <lineage>
        <taxon>Eukaryota</taxon>
        <taxon>Fungi</taxon>
        <taxon>Dikarya</taxon>
        <taxon>Basidiomycota</taxon>
        <taxon>Agaricomycotina</taxon>
        <taxon>Agaricomycetes</taxon>
        <taxon>Agaricomycetidae</taxon>
        <taxon>Boletales</taxon>
        <taxon>Paxilineae</taxon>
        <taxon>Paxillaceae</taxon>
        <taxon>Paxillus</taxon>
    </lineage>
</organism>
<dbReference type="InParanoid" id="A0A0D0E8S3"/>
<keyword evidence="2" id="KW-1185">Reference proteome</keyword>
<accession>A0A0D0E8S3</accession>
<dbReference type="EMBL" id="KN825059">
    <property type="protein sequence ID" value="KIK95180.1"/>
    <property type="molecule type" value="Genomic_DNA"/>
</dbReference>
<proteinExistence type="predicted"/>
<dbReference type="AlphaFoldDB" id="A0A0D0E8S3"/>
<sequence length="196" mass="21831">MAPAIYCLWTHCAAKKAANVEALKIAKGKGKEVLAAERVHIVQERLTTAESKKAEKLRLNAAKQTEKARIVAEKKALKAEDGELKFVLQPDDPANFLKLSSALCLLIKHTLIDAKIEEAVHLICNNLCPKLWLPAQFWTFLFEQLNNVPKSFKTNNHSGGELKTTFLIFIACTYSLLRQGKESLPCEAAEIMLKTS</sequence>
<evidence type="ECO:0000313" key="2">
    <source>
        <dbReference type="Proteomes" id="UP000054538"/>
    </source>
</evidence>
<reference evidence="2" key="2">
    <citation type="submission" date="2015-01" db="EMBL/GenBank/DDBJ databases">
        <title>Evolutionary Origins and Diversification of the Mycorrhizal Mutualists.</title>
        <authorList>
            <consortium name="DOE Joint Genome Institute"/>
            <consortium name="Mycorrhizal Genomics Consortium"/>
            <person name="Kohler A."/>
            <person name="Kuo A."/>
            <person name="Nagy L.G."/>
            <person name="Floudas D."/>
            <person name="Copeland A."/>
            <person name="Barry K.W."/>
            <person name="Cichocki N."/>
            <person name="Veneault-Fourrey C."/>
            <person name="LaButti K."/>
            <person name="Lindquist E.A."/>
            <person name="Lipzen A."/>
            <person name="Lundell T."/>
            <person name="Morin E."/>
            <person name="Murat C."/>
            <person name="Riley R."/>
            <person name="Ohm R."/>
            <person name="Sun H."/>
            <person name="Tunlid A."/>
            <person name="Henrissat B."/>
            <person name="Grigoriev I.V."/>
            <person name="Hibbett D.S."/>
            <person name="Martin F."/>
        </authorList>
    </citation>
    <scope>NUCLEOTIDE SEQUENCE [LARGE SCALE GENOMIC DNA]</scope>
    <source>
        <strain evidence="2">Ve08.2h10</strain>
    </source>
</reference>
<reference evidence="1 2" key="1">
    <citation type="submission" date="2014-04" db="EMBL/GenBank/DDBJ databases">
        <authorList>
            <consortium name="DOE Joint Genome Institute"/>
            <person name="Kuo A."/>
            <person name="Kohler A."/>
            <person name="Jargeat P."/>
            <person name="Nagy L.G."/>
            <person name="Floudas D."/>
            <person name="Copeland A."/>
            <person name="Barry K.W."/>
            <person name="Cichocki N."/>
            <person name="Veneault-Fourrey C."/>
            <person name="LaButti K."/>
            <person name="Lindquist E.A."/>
            <person name="Lipzen A."/>
            <person name="Lundell T."/>
            <person name="Morin E."/>
            <person name="Murat C."/>
            <person name="Sun H."/>
            <person name="Tunlid A."/>
            <person name="Henrissat B."/>
            <person name="Grigoriev I.V."/>
            <person name="Hibbett D.S."/>
            <person name="Martin F."/>
            <person name="Nordberg H.P."/>
            <person name="Cantor M.N."/>
            <person name="Hua S.X."/>
        </authorList>
    </citation>
    <scope>NUCLEOTIDE SEQUENCE [LARGE SCALE GENOMIC DNA]</scope>
    <source>
        <strain evidence="1 2">Ve08.2h10</strain>
    </source>
</reference>